<dbReference type="AlphaFoldDB" id="A0A3P9K9Y7"/>
<dbReference type="PROSITE" id="PS00518">
    <property type="entry name" value="ZF_RING_1"/>
    <property type="match status" value="1"/>
</dbReference>
<feature type="domain" description="RING-type" evidence="7">
    <location>
        <begin position="54"/>
        <end position="97"/>
    </location>
</feature>
<feature type="compositionally biased region" description="Polar residues" evidence="6">
    <location>
        <begin position="414"/>
        <end position="433"/>
    </location>
</feature>
<evidence type="ECO:0000256" key="1">
    <source>
        <dbReference type="ARBA" id="ARBA00022723"/>
    </source>
</evidence>
<dbReference type="InterPro" id="IPR017907">
    <property type="entry name" value="Znf_RING_CS"/>
</dbReference>
<evidence type="ECO:0000313" key="10">
    <source>
        <dbReference type="Proteomes" id="UP000265180"/>
    </source>
</evidence>
<dbReference type="InterPro" id="IPR051051">
    <property type="entry name" value="E3_ubiq-ligase_TRIM/RNF"/>
</dbReference>
<dbReference type="SUPFAM" id="SSF57850">
    <property type="entry name" value="RING/U-box"/>
    <property type="match status" value="1"/>
</dbReference>
<evidence type="ECO:0000259" key="7">
    <source>
        <dbReference type="PROSITE" id="PS50089"/>
    </source>
</evidence>
<dbReference type="SUPFAM" id="SSF57845">
    <property type="entry name" value="B-box zinc-binding domain"/>
    <property type="match status" value="1"/>
</dbReference>
<dbReference type="InterPro" id="IPR013083">
    <property type="entry name" value="Znf_RING/FYVE/PHD"/>
</dbReference>
<dbReference type="PROSITE" id="PS50119">
    <property type="entry name" value="ZF_BBOX"/>
    <property type="match status" value="1"/>
</dbReference>
<evidence type="ECO:0000256" key="3">
    <source>
        <dbReference type="ARBA" id="ARBA00022833"/>
    </source>
</evidence>
<dbReference type="Pfam" id="PF25600">
    <property type="entry name" value="TRIM_CC"/>
    <property type="match status" value="1"/>
</dbReference>
<dbReference type="Pfam" id="PF00643">
    <property type="entry name" value="zf-B_box"/>
    <property type="match status" value="1"/>
</dbReference>
<reference evidence="9" key="4">
    <citation type="submission" date="2025-09" db="UniProtKB">
        <authorList>
            <consortium name="Ensembl"/>
        </authorList>
    </citation>
    <scope>IDENTIFICATION</scope>
    <source>
        <strain evidence="9">HNI</strain>
    </source>
</reference>
<keyword evidence="5" id="KW-0175">Coiled coil</keyword>
<dbReference type="PANTHER" id="PTHR25465">
    <property type="entry name" value="B-BOX DOMAIN CONTAINING"/>
    <property type="match status" value="1"/>
</dbReference>
<dbReference type="InterPro" id="IPR000315">
    <property type="entry name" value="Znf_B-box"/>
</dbReference>
<reference key="1">
    <citation type="journal article" date="2007" name="Nature">
        <title>The medaka draft genome and insights into vertebrate genome evolution.</title>
        <authorList>
            <person name="Kasahara M."/>
            <person name="Naruse K."/>
            <person name="Sasaki S."/>
            <person name="Nakatani Y."/>
            <person name="Qu W."/>
            <person name="Ahsan B."/>
            <person name="Yamada T."/>
            <person name="Nagayasu Y."/>
            <person name="Doi K."/>
            <person name="Kasai Y."/>
            <person name="Jindo T."/>
            <person name="Kobayashi D."/>
            <person name="Shimada A."/>
            <person name="Toyoda A."/>
            <person name="Kuroki Y."/>
            <person name="Fujiyama A."/>
            <person name="Sasaki T."/>
            <person name="Shimizu A."/>
            <person name="Asakawa S."/>
            <person name="Shimizu N."/>
            <person name="Hashimoto S."/>
            <person name="Yang J."/>
            <person name="Lee Y."/>
            <person name="Matsushima K."/>
            <person name="Sugano S."/>
            <person name="Sakaizumi M."/>
            <person name="Narita T."/>
            <person name="Ohishi K."/>
            <person name="Haga S."/>
            <person name="Ohta F."/>
            <person name="Nomoto H."/>
            <person name="Nogata K."/>
            <person name="Morishita T."/>
            <person name="Endo T."/>
            <person name="Shin-I T."/>
            <person name="Takeda H."/>
            <person name="Morishita S."/>
            <person name="Kohara Y."/>
        </authorList>
    </citation>
    <scope>NUCLEOTIDE SEQUENCE [LARGE SCALE GENOMIC DNA]</scope>
    <source>
        <strain>Hd-rR</strain>
    </source>
</reference>
<evidence type="ECO:0000313" key="9">
    <source>
        <dbReference type="Ensembl" id="ENSORLP00020005370.1"/>
    </source>
</evidence>
<dbReference type="Gene3D" id="4.10.830.40">
    <property type="match status" value="1"/>
</dbReference>
<dbReference type="Gene3D" id="3.30.40.10">
    <property type="entry name" value="Zinc/RING finger domain, C3HC4 (zinc finger)"/>
    <property type="match status" value="1"/>
</dbReference>
<dbReference type="Pfam" id="PF15227">
    <property type="entry name" value="zf-C3HC4_4"/>
    <property type="match status" value="1"/>
</dbReference>
<dbReference type="SMART" id="SM00184">
    <property type="entry name" value="RING"/>
    <property type="match status" value="1"/>
</dbReference>
<dbReference type="SMART" id="SM00336">
    <property type="entry name" value="BBOX"/>
    <property type="match status" value="1"/>
</dbReference>
<evidence type="ECO:0000256" key="2">
    <source>
        <dbReference type="ARBA" id="ARBA00022771"/>
    </source>
</evidence>
<feature type="region of interest" description="Disordered" evidence="6">
    <location>
        <begin position="410"/>
        <end position="433"/>
    </location>
</feature>
<dbReference type="Ensembl" id="ENSORLT00020006414.1">
    <property type="protein sequence ID" value="ENSORLP00020005370.1"/>
    <property type="gene ID" value="ENSORLG00020006159.1"/>
</dbReference>
<feature type="coiled-coil region" evidence="5">
    <location>
        <begin position="228"/>
        <end position="280"/>
    </location>
</feature>
<organism evidence="9 10">
    <name type="scientific">Oryzias latipes</name>
    <name type="common">Japanese rice fish</name>
    <name type="synonym">Japanese killifish</name>
    <dbReference type="NCBI Taxonomy" id="8090"/>
    <lineage>
        <taxon>Eukaryota</taxon>
        <taxon>Metazoa</taxon>
        <taxon>Chordata</taxon>
        <taxon>Craniata</taxon>
        <taxon>Vertebrata</taxon>
        <taxon>Euteleostomi</taxon>
        <taxon>Actinopterygii</taxon>
        <taxon>Neopterygii</taxon>
        <taxon>Teleostei</taxon>
        <taxon>Neoteleostei</taxon>
        <taxon>Acanthomorphata</taxon>
        <taxon>Ovalentaria</taxon>
        <taxon>Atherinomorphae</taxon>
        <taxon>Beloniformes</taxon>
        <taxon>Adrianichthyidae</taxon>
        <taxon>Oryziinae</taxon>
        <taxon>Oryzias</taxon>
    </lineage>
</organism>
<dbReference type="GO" id="GO:0008270">
    <property type="term" value="F:zinc ion binding"/>
    <property type="evidence" value="ECO:0007669"/>
    <property type="project" value="UniProtKB-KW"/>
</dbReference>
<reference evidence="9 10" key="2">
    <citation type="submission" date="2017-04" db="EMBL/GenBank/DDBJ databases">
        <title>CpG methylation of centromeres and impact of large insertions on vertebrate speciation.</title>
        <authorList>
            <person name="Ichikawa K."/>
            <person name="Yoshimura J."/>
            <person name="Morishita S."/>
        </authorList>
    </citation>
    <scope>NUCLEOTIDE SEQUENCE</scope>
    <source>
        <strain evidence="9 10">HNI</strain>
    </source>
</reference>
<evidence type="ECO:0000256" key="5">
    <source>
        <dbReference type="SAM" id="Coils"/>
    </source>
</evidence>
<dbReference type="InterPro" id="IPR058030">
    <property type="entry name" value="TRIM8/14/16/25/29/45/65_CC"/>
</dbReference>
<protein>
    <submittedName>
        <fullName evidence="9">FinTRIM family, member 67</fullName>
    </submittedName>
</protein>
<evidence type="ECO:0000256" key="4">
    <source>
        <dbReference type="PROSITE-ProRule" id="PRU00024"/>
    </source>
</evidence>
<dbReference type="InterPro" id="IPR001841">
    <property type="entry name" value="Znf_RING"/>
</dbReference>
<dbReference type="CDD" id="cd19769">
    <property type="entry name" value="Bbox2_TRIM16-like"/>
    <property type="match status" value="1"/>
</dbReference>
<dbReference type="Gene3D" id="3.30.160.60">
    <property type="entry name" value="Classic Zinc Finger"/>
    <property type="match status" value="1"/>
</dbReference>
<keyword evidence="2 4" id="KW-0863">Zinc-finger</keyword>
<keyword evidence="3" id="KW-0862">Zinc</keyword>
<evidence type="ECO:0000259" key="8">
    <source>
        <dbReference type="PROSITE" id="PS50119"/>
    </source>
</evidence>
<name>A0A3P9K9Y7_ORYLA</name>
<feature type="coiled-coil region" evidence="5">
    <location>
        <begin position="304"/>
        <end position="338"/>
    </location>
</feature>
<keyword evidence="1" id="KW-0479">Metal-binding</keyword>
<accession>A0A3P9K9Y7</accession>
<sequence length="482" mass="53645">MITQHFQHSCSSFEESTGWSLTLELKWTRLTAETHKQSWMAQAGVVLDLDHFNCSVCLDVLKSPVTIPCGHSYCHNCIQNYWDQDDYLGVFACPQCRQTFNPRPALARSTMLADVVEKFKETRVRETSPPAAERGLAGADDVECDVCAGRKNRAVKSCLVCLASYCDAHVQPHYESAAFKKHRLVSASKHLRETICPVHDKLLEVYCRTDRRCICYLCLTDEHKGHDTALADAEIQQIQRELDDMKQSSHMRIQQREKAVQELKEAILSLTRSARAAAEESDYVFTELIRSVELKRFEVRELIKAQEKTAVSEAEQLLDKIQKDIAELTANQAKLEQLCQTEEPVRFLQIYQSLPAPPVLSASPSPSTDPSLSFGPMMTALSDFKGLMQEVCQGGFVSIYERVRDVTIVGSENPPAQSDTAVTGPSRSAAQPETSAVAAAPLVLNQTSTNNLNPFLPPGSARPIFAFSPFGKCSHHSTDTSF</sequence>
<dbReference type="Proteomes" id="UP000265180">
    <property type="component" value="Chromosome 17"/>
</dbReference>
<proteinExistence type="predicted"/>
<feature type="domain" description="B box-type" evidence="8">
    <location>
        <begin position="191"/>
        <end position="231"/>
    </location>
</feature>
<dbReference type="PANTHER" id="PTHR25465:SF75">
    <property type="entry name" value="E3 UBIQUITIN_ISG15 LIGASE TRIM25-RELATED"/>
    <property type="match status" value="1"/>
</dbReference>
<reference evidence="9" key="3">
    <citation type="submission" date="2025-08" db="UniProtKB">
        <authorList>
            <consortium name="Ensembl"/>
        </authorList>
    </citation>
    <scope>IDENTIFICATION</scope>
    <source>
        <strain evidence="9">HNI</strain>
    </source>
</reference>
<evidence type="ECO:0000256" key="6">
    <source>
        <dbReference type="SAM" id="MobiDB-lite"/>
    </source>
</evidence>
<dbReference type="PROSITE" id="PS50089">
    <property type="entry name" value="ZF_RING_2"/>
    <property type="match status" value="1"/>
</dbReference>